<dbReference type="EMBL" id="OZ075126">
    <property type="protein sequence ID" value="CAL4939080.1"/>
    <property type="molecule type" value="Genomic_DNA"/>
</dbReference>
<dbReference type="PRINTS" id="PR01217">
    <property type="entry name" value="PRICHEXTENSN"/>
</dbReference>
<dbReference type="Pfam" id="PF25042">
    <property type="entry name" value="DUF7787"/>
    <property type="match status" value="1"/>
</dbReference>
<protein>
    <recommendedName>
        <fullName evidence="2">DUF7787 domain-containing protein</fullName>
    </recommendedName>
</protein>
<feature type="domain" description="DUF7787" evidence="2">
    <location>
        <begin position="3"/>
        <end position="59"/>
    </location>
</feature>
<feature type="compositionally biased region" description="Pro residues" evidence="1">
    <location>
        <begin position="176"/>
        <end position="224"/>
    </location>
</feature>
<proteinExistence type="predicted"/>
<dbReference type="PANTHER" id="PTHR35096:SF10">
    <property type="entry name" value="OS03G0308700 PROTEIN"/>
    <property type="match status" value="1"/>
</dbReference>
<dbReference type="AlphaFoldDB" id="A0ABC8YBF7"/>
<name>A0ABC8YBF7_9POAL</name>
<dbReference type="Proteomes" id="UP001497457">
    <property type="component" value="Chromosome 16b"/>
</dbReference>
<evidence type="ECO:0000256" key="1">
    <source>
        <dbReference type="SAM" id="MobiDB-lite"/>
    </source>
</evidence>
<keyword evidence="4" id="KW-1185">Reference proteome</keyword>
<dbReference type="InterPro" id="IPR056689">
    <property type="entry name" value="DUF7787"/>
</dbReference>
<sequence>MKGKPLTLEKYHRFFVDPWGTKISVDQLNQILLIHGFVKLHRSKKGRIMERLVGQVDLLPPRRSTLHREALPAASLPYEAVITTAQAREDVEAIGWAECPIGCVAAYGAGGAGAPEPLEPVPRPADFVLAGRRPRSKRTRGSASAHGPPGDAAVSKKVKVGGVIVKEERDPELSSLPPPPPPLWMRSPTPPPPPSPPPPPPPPPPPSPPCRPQPTLAPIPAPPVWAAPSHPSQLLWGLPPPGPPGWSTPTVPPCYPAPFWGAPGVLPLQPRVPWHWPPSPPPIAHPPVHLLGSPPLLLLHRPPPALLQTPPPPMPQHLPPPHFHGQYPPPGFLHTPPPPMQMHHPPPHLQGQQPPPALPQTPPPPGVYPGIPVHPF</sequence>
<evidence type="ECO:0000313" key="4">
    <source>
        <dbReference type="Proteomes" id="UP001497457"/>
    </source>
</evidence>
<evidence type="ECO:0000259" key="2">
    <source>
        <dbReference type="Pfam" id="PF25042"/>
    </source>
</evidence>
<feature type="region of interest" description="Disordered" evidence="1">
    <location>
        <begin position="130"/>
        <end position="224"/>
    </location>
</feature>
<reference evidence="3" key="1">
    <citation type="submission" date="2024-10" db="EMBL/GenBank/DDBJ databases">
        <authorList>
            <person name="Ryan C."/>
        </authorList>
    </citation>
    <scope>NUCLEOTIDE SEQUENCE [LARGE SCALE GENOMIC DNA]</scope>
</reference>
<evidence type="ECO:0000313" key="3">
    <source>
        <dbReference type="EMBL" id="CAL4939080.1"/>
    </source>
</evidence>
<gene>
    <name evidence="3" type="ORF">URODEC1_LOCUS31683</name>
</gene>
<accession>A0ABC8YBF7</accession>
<feature type="compositionally biased region" description="Pro residues" evidence="1">
    <location>
        <begin position="309"/>
        <end position="340"/>
    </location>
</feature>
<dbReference type="PANTHER" id="PTHR35096">
    <property type="entry name" value="BNAA08G28570D PROTEIN"/>
    <property type="match status" value="1"/>
</dbReference>
<feature type="compositionally biased region" description="Pro residues" evidence="1">
    <location>
        <begin position="353"/>
        <end position="376"/>
    </location>
</feature>
<feature type="region of interest" description="Disordered" evidence="1">
    <location>
        <begin position="309"/>
        <end position="376"/>
    </location>
</feature>
<organism evidence="3 4">
    <name type="scientific">Urochloa decumbens</name>
    <dbReference type="NCBI Taxonomy" id="240449"/>
    <lineage>
        <taxon>Eukaryota</taxon>
        <taxon>Viridiplantae</taxon>
        <taxon>Streptophyta</taxon>
        <taxon>Embryophyta</taxon>
        <taxon>Tracheophyta</taxon>
        <taxon>Spermatophyta</taxon>
        <taxon>Magnoliopsida</taxon>
        <taxon>Liliopsida</taxon>
        <taxon>Poales</taxon>
        <taxon>Poaceae</taxon>
        <taxon>PACMAD clade</taxon>
        <taxon>Panicoideae</taxon>
        <taxon>Panicodae</taxon>
        <taxon>Paniceae</taxon>
        <taxon>Melinidinae</taxon>
        <taxon>Urochloa</taxon>
    </lineage>
</organism>